<comment type="caution">
    <text evidence="1">The sequence shown here is derived from an EMBL/GenBank/DDBJ whole genome shotgun (WGS) entry which is preliminary data.</text>
</comment>
<dbReference type="InterPro" id="IPR016084">
    <property type="entry name" value="Haem_Oase-like_multi-hlx"/>
</dbReference>
<dbReference type="SUPFAM" id="SSF48613">
    <property type="entry name" value="Heme oxygenase-like"/>
    <property type="match status" value="1"/>
</dbReference>
<accession>A0A438BE43</accession>
<proteinExistence type="predicted"/>
<dbReference type="Gene3D" id="1.20.910.10">
    <property type="entry name" value="Heme oxygenase-like"/>
    <property type="match status" value="1"/>
</dbReference>
<dbReference type="RefSeq" id="WP_127916687.1">
    <property type="nucleotide sequence ID" value="NZ_RKLP01000006.1"/>
</dbReference>
<organism evidence="1 2">
    <name type="scientific">Prescottella agglutinans</name>
    <dbReference type="NCBI Taxonomy" id="1644129"/>
    <lineage>
        <taxon>Bacteria</taxon>
        <taxon>Bacillati</taxon>
        <taxon>Actinomycetota</taxon>
        <taxon>Actinomycetes</taxon>
        <taxon>Mycobacteriales</taxon>
        <taxon>Nocardiaceae</taxon>
        <taxon>Prescottella</taxon>
    </lineage>
</organism>
<evidence type="ECO:0000313" key="2">
    <source>
        <dbReference type="Proteomes" id="UP000286208"/>
    </source>
</evidence>
<dbReference type="SMART" id="SM01236">
    <property type="entry name" value="Haem_oxygenase_2"/>
    <property type="match status" value="1"/>
</dbReference>
<dbReference type="EMBL" id="RKLP01000006">
    <property type="protein sequence ID" value="RVW09264.1"/>
    <property type="molecule type" value="Genomic_DNA"/>
</dbReference>
<name>A0A438BE43_9NOCA</name>
<keyword evidence="2" id="KW-1185">Reference proteome</keyword>
<gene>
    <name evidence="1" type="ORF">EGT67_13435</name>
</gene>
<evidence type="ECO:0000313" key="1">
    <source>
        <dbReference type="EMBL" id="RVW09264.1"/>
    </source>
</evidence>
<dbReference type="Proteomes" id="UP000286208">
    <property type="component" value="Unassembled WGS sequence"/>
</dbReference>
<dbReference type="Pfam" id="PF14518">
    <property type="entry name" value="Haem_oxygenas_2"/>
    <property type="match status" value="1"/>
</dbReference>
<sequence>MPMPEPRGPLSAGVVDVLRAERSPDDLPPPSVDDRYRGEAAEMLLDDDAQLALTMLYELHLAGIAGVDDSWEWNAQLLGLRRSLEVPFDAALRAQAESITLAARSEFGDDVVSALWEMTAPTTDPGLAGFMAADADIEQFREFVVHRSLNQLREADLHTCGIPRLQGPPKAALVEIQSDEYGGGRFDRMHSRLFARTMGALGLSAHYAHYVDAVPALTLASLNALSYFGIHRARLGALVGHLCAVETTSALPSKRLAAGLRRLGFGVGATQFFDEHVEADSVHEQIAVRDLAGGLAMQQPSYRDDILFGAATCLVFDEHLGAHMSRAWSRGVTSLRTR</sequence>
<dbReference type="AlphaFoldDB" id="A0A438BE43"/>
<dbReference type="OrthoDB" id="252872at2"/>
<reference evidence="1 2" key="1">
    <citation type="submission" date="2018-11" db="EMBL/GenBank/DDBJ databases">
        <title>Rhodococcus spongicola sp. nov. and Rhodococcus xishaensis sp. nov. from marine sponges.</title>
        <authorList>
            <person name="Li L."/>
            <person name="Lin H.W."/>
        </authorList>
    </citation>
    <scope>NUCLEOTIDE SEQUENCE [LARGE SCALE GENOMIC DNA]</scope>
    <source>
        <strain evidence="1 2">CCTCC AB2014297</strain>
    </source>
</reference>
<protein>
    <submittedName>
        <fullName evidence="1">Iron-containing redox enzyme family protein</fullName>
    </submittedName>
</protein>